<feature type="compositionally biased region" description="Acidic residues" evidence="1">
    <location>
        <begin position="942"/>
        <end position="953"/>
    </location>
</feature>
<organism evidence="2 3">
    <name type="scientific">Funneliformis geosporum</name>
    <dbReference type="NCBI Taxonomy" id="1117311"/>
    <lineage>
        <taxon>Eukaryota</taxon>
        <taxon>Fungi</taxon>
        <taxon>Fungi incertae sedis</taxon>
        <taxon>Mucoromycota</taxon>
        <taxon>Glomeromycotina</taxon>
        <taxon>Glomeromycetes</taxon>
        <taxon>Glomerales</taxon>
        <taxon>Glomeraceae</taxon>
        <taxon>Funneliformis</taxon>
    </lineage>
</organism>
<feature type="region of interest" description="Disordered" evidence="1">
    <location>
        <begin position="774"/>
        <end position="793"/>
    </location>
</feature>
<feature type="region of interest" description="Disordered" evidence="1">
    <location>
        <begin position="1076"/>
        <end position="1095"/>
    </location>
</feature>
<evidence type="ECO:0000256" key="1">
    <source>
        <dbReference type="SAM" id="MobiDB-lite"/>
    </source>
</evidence>
<sequence length="1125" mass="129554">MSVQQQQSQKRYSEKKIKDSLFGTSNSTRMSQPSNESESENEILGTIEISRSPSISTLENEGLEECALAKFKTLGSHYPDNHDITNLVTIIKKGRRKERLNKLNGLDKEQQRKKQNQQQSLLFSQCLENVNDVNILIKIQERLRIKHNAPKKNKDVIIQDCKDSDDDQEFNVNHGSSFQMNDYAKNQENFDTNKQPLYRLPRSQLQLPIITDDNTRGVYNFECLQENEEIIPKSKKHGSQNLSYLKYKAKLQEKARRKQEFELIRKQVIKEETNRRVEIKQKQRKENHLALQEAKIRETMPNEDTIDDEYKEIRKHKRRERMAEIARESRNLSMNVSEEQDDENVEYWENLTPDNIGWSDFLLMSKENDQSRGTLNTNKSYNYQGNVSNALASELSFNQIWKERYISQPAIDENEAHQQFVNDGAAILTHPKVNEAELAGSIGSRAPNLQNKSLRDQKALFLLNDSQPTLQTIQQSFQPKPLISVELKTNLQSNTEQQSNQLDLFPRSLDQKFSSNQPKLPKNIQEGNSISNPFLENPTQSLHLHETLSRQNYVPQSIAKVQNWLEHSEEFNNPEKNKNVESFSQIPSNDTDEGNSSSEDTSSDDDDTTNDSSKKLLDLLSKIRSTKKKIESRANISLERHQRTLESMQKIVADLIEKYEVFLVNGKKMKNGKKHIRELLNTITGKHTRDIIDALSLSLDRPSNDFDATSNSSEALLRQLQKAIEGFKRVEVQLTRKEKRLEIALEVAQCLVDKRSDLINWERRLKKQEQSINDMASRVDRSENSNEINHQNDESGYFGSVLGSFFRKNDNGMDNMIKTREEDASLISQHIVYTEEDWEKILVRLTPESEKNEFISDNEFEINEQKQCKNEDLKIGQDVKNDTTTVDVNQMTSLDHVDDYQQNIKDDLSKIDHNDSSAINAECFRTTEEDNNFISRSKLEDVGDSDSDSDQEELMSSFNGSNFTNKNIGKCYQRTSSSWVNDDQVNKAERKFGGIFANLSQTSSEKDFTNDEFLQKFNSTINGSMEPDHINISKSAKFNPVIPQIPENTQNEAISESPFYMNTTLAPKELEIPNANIEGTREKEKSNFLESSDNVNDNNESGLDFSEIINSLPGWKSFVSMVKKM</sequence>
<dbReference type="Proteomes" id="UP001153678">
    <property type="component" value="Unassembled WGS sequence"/>
</dbReference>
<keyword evidence="3" id="KW-1185">Reference proteome</keyword>
<feature type="compositionally biased region" description="Polar residues" evidence="1">
    <location>
        <begin position="1"/>
        <end position="10"/>
    </location>
</feature>
<dbReference type="AlphaFoldDB" id="A0A9W4SCY7"/>
<protein>
    <submittedName>
        <fullName evidence="2">4962_t:CDS:1</fullName>
    </submittedName>
</protein>
<feature type="region of interest" description="Disordered" evidence="1">
    <location>
        <begin position="1"/>
        <end position="41"/>
    </location>
</feature>
<feature type="region of interest" description="Disordered" evidence="1">
    <location>
        <begin position="939"/>
        <end position="958"/>
    </location>
</feature>
<evidence type="ECO:0000313" key="3">
    <source>
        <dbReference type="Proteomes" id="UP001153678"/>
    </source>
</evidence>
<evidence type="ECO:0000313" key="2">
    <source>
        <dbReference type="EMBL" id="CAI2163936.1"/>
    </source>
</evidence>
<feature type="compositionally biased region" description="Polar residues" evidence="1">
    <location>
        <begin position="22"/>
        <end position="33"/>
    </location>
</feature>
<comment type="caution">
    <text evidence="2">The sequence shown here is derived from an EMBL/GenBank/DDBJ whole genome shotgun (WGS) entry which is preliminary data.</text>
</comment>
<dbReference type="OrthoDB" id="2356510at2759"/>
<accession>A0A9W4SCY7</accession>
<reference evidence="2" key="1">
    <citation type="submission" date="2022-08" db="EMBL/GenBank/DDBJ databases">
        <authorList>
            <person name="Kallberg Y."/>
            <person name="Tangrot J."/>
            <person name="Rosling A."/>
        </authorList>
    </citation>
    <scope>NUCLEOTIDE SEQUENCE</scope>
    <source>
        <strain evidence="2">Wild A</strain>
    </source>
</reference>
<feature type="region of interest" description="Disordered" evidence="1">
    <location>
        <begin position="571"/>
        <end position="612"/>
    </location>
</feature>
<feature type="compositionally biased region" description="Polar residues" evidence="1">
    <location>
        <begin position="525"/>
        <end position="537"/>
    </location>
</feature>
<dbReference type="EMBL" id="CAMKVN010000121">
    <property type="protein sequence ID" value="CAI2163936.1"/>
    <property type="molecule type" value="Genomic_DNA"/>
</dbReference>
<proteinExistence type="predicted"/>
<gene>
    <name evidence="2" type="ORF">FWILDA_LOCUS1317</name>
</gene>
<name>A0A9W4SCY7_9GLOM</name>
<feature type="region of interest" description="Disordered" evidence="1">
    <location>
        <begin position="511"/>
        <end position="537"/>
    </location>
</feature>